<accession>A0A9J6DKA8</accession>
<feature type="compositionally biased region" description="Low complexity" evidence="2">
    <location>
        <begin position="326"/>
        <end position="339"/>
    </location>
</feature>
<keyword evidence="1" id="KW-0175">Coiled coil</keyword>
<evidence type="ECO:0000313" key="4">
    <source>
        <dbReference type="Proteomes" id="UP000821866"/>
    </source>
</evidence>
<evidence type="ECO:0000313" key="3">
    <source>
        <dbReference type="EMBL" id="KAH8022580.1"/>
    </source>
</evidence>
<dbReference type="Proteomes" id="UP000821866">
    <property type="component" value="Chromosome 6"/>
</dbReference>
<protein>
    <recommendedName>
        <fullName evidence="5">CCHC-type domain-containing protein</fullName>
    </recommendedName>
</protein>
<dbReference type="AlphaFoldDB" id="A0A9J6DKA8"/>
<evidence type="ECO:0008006" key="5">
    <source>
        <dbReference type="Google" id="ProtNLM"/>
    </source>
</evidence>
<reference evidence="3" key="1">
    <citation type="journal article" date="2020" name="Cell">
        <title>Large-Scale Comparative Analyses of Tick Genomes Elucidate Their Genetic Diversity and Vector Capacities.</title>
        <authorList>
            <consortium name="Tick Genome and Microbiome Consortium (TIGMIC)"/>
            <person name="Jia N."/>
            <person name="Wang J."/>
            <person name="Shi W."/>
            <person name="Du L."/>
            <person name="Sun Y."/>
            <person name="Zhan W."/>
            <person name="Jiang J.F."/>
            <person name="Wang Q."/>
            <person name="Zhang B."/>
            <person name="Ji P."/>
            <person name="Bell-Sakyi L."/>
            <person name="Cui X.M."/>
            <person name="Yuan T.T."/>
            <person name="Jiang B.G."/>
            <person name="Yang W.F."/>
            <person name="Lam T.T."/>
            <person name="Chang Q.C."/>
            <person name="Ding S.J."/>
            <person name="Wang X.J."/>
            <person name="Zhu J.G."/>
            <person name="Ruan X.D."/>
            <person name="Zhao L."/>
            <person name="Wei J.T."/>
            <person name="Ye R.Z."/>
            <person name="Que T.C."/>
            <person name="Du C.H."/>
            <person name="Zhou Y.H."/>
            <person name="Cheng J.X."/>
            <person name="Dai P.F."/>
            <person name="Guo W.B."/>
            <person name="Han X.H."/>
            <person name="Huang E.J."/>
            <person name="Li L.F."/>
            <person name="Wei W."/>
            <person name="Gao Y.C."/>
            <person name="Liu J.Z."/>
            <person name="Shao H.Z."/>
            <person name="Wang X."/>
            <person name="Wang C.C."/>
            <person name="Yang T.C."/>
            <person name="Huo Q.B."/>
            <person name="Li W."/>
            <person name="Chen H.Y."/>
            <person name="Chen S.E."/>
            <person name="Zhou L.G."/>
            <person name="Ni X.B."/>
            <person name="Tian J.H."/>
            <person name="Sheng Y."/>
            <person name="Liu T."/>
            <person name="Pan Y.S."/>
            <person name="Xia L.Y."/>
            <person name="Li J."/>
            <person name="Zhao F."/>
            <person name="Cao W.C."/>
        </authorList>
    </citation>
    <scope>NUCLEOTIDE SEQUENCE</scope>
    <source>
        <strain evidence="3">Rmic-2018</strain>
    </source>
</reference>
<evidence type="ECO:0000256" key="2">
    <source>
        <dbReference type="SAM" id="MobiDB-lite"/>
    </source>
</evidence>
<organism evidence="3 4">
    <name type="scientific">Rhipicephalus microplus</name>
    <name type="common">Cattle tick</name>
    <name type="synonym">Boophilus microplus</name>
    <dbReference type="NCBI Taxonomy" id="6941"/>
    <lineage>
        <taxon>Eukaryota</taxon>
        <taxon>Metazoa</taxon>
        <taxon>Ecdysozoa</taxon>
        <taxon>Arthropoda</taxon>
        <taxon>Chelicerata</taxon>
        <taxon>Arachnida</taxon>
        <taxon>Acari</taxon>
        <taxon>Parasitiformes</taxon>
        <taxon>Ixodida</taxon>
        <taxon>Ixodoidea</taxon>
        <taxon>Ixodidae</taxon>
        <taxon>Rhipicephalinae</taxon>
        <taxon>Rhipicephalus</taxon>
        <taxon>Boophilus</taxon>
    </lineage>
</organism>
<sequence length="466" mass="50878">MEYIVEGQDVSPEELSDESWQSPGLRAQEQRRAALRLATAATKPTTTPASLPSSKRVNTSPPQHRRRAPLPRLPADTIHIVGRPKSPVELTKLQPWHLYTALLQAAFLQDLPPASRDTVRIHPVNNTFTLSVADSARAQAYLRITSLTVSGNTFTVHLYAPPPDDALRGILYHAFDDFTDQAILEDLQASNPTLSVVGGRRMGKAPHILVTLMEPKLPRWIFYHGVQLRLLPFRNKVEACYNCCSTGHRTDVCPKPRQERCHRCGAAHPTPPEGSPPTCNPRCIVCNGNHSTYSSNCKHRYVQRPQRQKAPAPDTHPPPQQPVPPAAVVRSSQQAASGPSPAPPPKSVTASPPPVPAVTAQSAQIAAQKTQIDSLQAKLQALEEKLESAITVKSSLPSTICSSSDMDVQTPEGCTGKRRRPNTPLESLHFSEEVQVSIKTALVDLEERLIAASTPSTSFSLHSTKL</sequence>
<evidence type="ECO:0000256" key="1">
    <source>
        <dbReference type="SAM" id="Coils"/>
    </source>
</evidence>
<feature type="region of interest" description="Disordered" evidence="2">
    <location>
        <begin position="1"/>
        <end position="71"/>
    </location>
</feature>
<feature type="compositionally biased region" description="Pro residues" evidence="2">
    <location>
        <begin position="314"/>
        <end position="325"/>
    </location>
</feature>
<dbReference type="EMBL" id="JABSTU010000008">
    <property type="protein sequence ID" value="KAH8022580.1"/>
    <property type="molecule type" value="Genomic_DNA"/>
</dbReference>
<proteinExistence type="predicted"/>
<reference evidence="3" key="2">
    <citation type="submission" date="2021-09" db="EMBL/GenBank/DDBJ databases">
        <authorList>
            <person name="Jia N."/>
            <person name="Wang J."/>
            <person name="Shi W."/>
            <person name="Du L."/>
            <person name="Sun Y."/>
            <person name="Zhan W."/>
            <person name="Jiang J."/>
            <person name="Wang Q."/>
            <person name="Zhang B."/>
            <person name="Ji P."/>
            <person name="Sakyi L.B."/>
            <person name="Cui X."/>
            <person name="Yuan T."/>
            <person name="Jiang B."/>
            <person name="Yang W."/>
            <person name="Lam T.T.-Y."/>
            <person name="Chang Q."/>
            <person name="Ding S."/>
            <person name="Wang X."/>
            <person name="Zhu J."/>
            <person name="Ruan X."/>
            <person name="Zhao L."/>
            <person name="Wei J."/>
            <person name="Que T."/>
            <person name="Du C."/>
            <person name="Cheng J."/>
            <person name="Dai P."/>
            <person name="Han X."/>
            <person name="Huang E."/>
            <person name="Gao Y."/>
            <person name="Liu J."/>
            <person name="Shao H."/>
            <person name="Ye R."/>
            <person name="Li L."/>
            <person name="Wei W."/>
            <person name="Wang X."/>
            <person name="Wang C."/>
            <person name="Huo Q."/>
            <person name="Li W."/>
            <person name="Guo W."/>
            <person name="Chen H."/>
            <person name="Chen S."/>
            <person name="Zhou L."/>
            <person name="Zhou L."/>
            <person name="Ni X."/>
            <person name="Tian J."/>
            <person name="Zhou Y."/>
            <person name="Sheng Y."/>
            <person name="Liu T."/>
            <person name="Pan Y."/>
            <person name="Xia L."/>
            <person name="Li J."/>
            <person name="Zhao F."/>
            <person name="Cao W."/>
        </authorList>
    </citation>
    <scope>NUCLEOTIDE SEQUENCE</scope>
    <source>
        <strain evidence="3">Rmic-2018</strain>
        <tissue evidence="3">Larvae</tissue>
    </source>
</reference>
<feature type="region of interest" description="Disordered" evidence="2">
    <location>
        <begin position="403"/>
        <end position="423"/>
    </location>
</feature>
<name>A0A9J6DKA8_RHIMP</name>
<feature type="compositionally biased region" description="Low complexity" evidence="2">
    <location>
        <begin position="35"/>
        <end position="55"/>
    </location>
</feature>
<gene>
    <name evidence="3" type="ORF">HPB51_000880</name>
</gene>
<feature type="compositionally biased region" description="Pro residues" evidence="2">
    <location>
        <begin position="340"/>
        <end position="356"/>
    </location>
</feature>
<comment type="caution">
    <text evidence="3">The sequence shown here is derived from an EMBL/GenBank/DDBJ whole genome shotgun (WGS) entry which is preliminary data.</text>
</comment>
<feature type="region of interest" description="Disordered" evidence="2">
    <location>
        <begin position="302"/>
        <end position="359"/>
    </location>
</feature>
<keyword evidence="4" id="KW-1185">Reference proteome</keyword>
<feature type="coiled-coil region" evidence="1">
    <location>
        <begin position="365"/>
        <end position="392"/>
    </location>
</feature>